<proteinExistence type="predicted"/>
<protein>
    <submittedName>
        <fullName evidence="1">Uncharacterized protein</fullName>
    </submittedName>
</protein>
<dbReference type="KEGG" id="dwu:DVJ83_15370"/>
<evidence type="ECO:0000313" key="2">
    <source>
        <dbReference type="Proteomes" id="UP000253744"/>
    </source>
</evidence>
<name>A0A345IN58_9DEIO</name>
<geneLocation type="plasmid" evidence="2">
    <name>pdrdi</name>
</geneLocation>
<dbReference type="EMBL" id="CP031163">
    <property type="protein sequence ID" value="AXH01131.1"/>
    <property type="molecule type" value="Genomic_DNA"/>
</dbReference>
<gene>
    <name evidence="1" type="ORF">DVJ83_15370</name>
</gene>
<dbReference type="AlphaFoldDB" id="A0A345IN58"/>
<reference evidence="1 2" key="1">
    <citation type="submission" date="2018-07" db="EMBL/GenBank/DDBJ databases">
        <title>Complete Genome and Methylome Analysis of Deinococcus wulumuqiensis NEB 479.</title>
        <authorList>
            <person name="Fomenkov A."/>
            <person name="Luyten Y."/>
            <person name="Vincze T."/>
            <person name="Anton B.P."/>
            <person name="Clark T."/>
            <person name="Roberts R.J."/>
            <person name="Morgan R.D."/>
        </authorList>
    </citation>
    <scope>NUCLEOTIDE SEQUENCE [LARGE SCALE GENOMIC DNA]</scope>
    <source>
        <strain evidence="1 2">NEB 479</strain>
        <plasmid evidence="2">Plasmid pdrdi</plasmid>
    </source>
</reference>
<evidence type="ECO:0000313" key="1">
    <source>
        <dbReference type="EMBL" id="AXH01131.1"/>
    </source>
</evidence>
<dbReference type="Proteomes" id="UP000253744">
    <property type="component" value="Plasmid pDrdI"/>
</dbReference>
<organism evidence="1 2">
    <name type="scientific">Deinococcus wulumuqiensis</name>
    <dbReference type="NCBI Taxonomy" id="980427"/>
    <lineage>
        <taxon>Bacteria</taxon>
        <taxon>Thermotogati</taxon>
        <taxon>Deinococcota</taxon>
        <taxon>Deinococci</taxon>
        <taxon>Deinococcales</taxon>
        <taxon>Deinococcaceae</taxon>
        <taxon>Deinococcus</taxon>
    </lineage>
</organism>
<sequence>MHTALTHHELRLAGECAQALEIIWTDLLRRDPVLQFQVRQEPVDQIALDCHRVSVLVASSQDGEEIPLVAPHEWTALQNVVHAIYQQVQLGLILLMPDAAEEQNLAALHRKLLPHLHARHHVQA</sequence>
<accession>A0A345IN58</accession>
<dbReference type="RefSeq" id="WP_114673762.1">
    <property type="nucleotide sequence ID" value="NZ_CP031163.1"/>
</dbReference>
<keyword evidence="1" id="KW-0614">Plasmid</keyword>